<dbReference type="EMBL" id="JAAMPC010000013">
    <property type="protein sequence ID" value="KAG2271618.1"/>
    <property type="molecule type" value="Genomic_DNA"/>
</dbReference>
<dbReference type="OrthoDB" id="1748993at2759"/>
<evidence type="ECO:0000313" key="3">
    <source>
        <dbReference type="Proteomes" id="UP000886595"/>
    </source>
</evidence>
<keyword evidence="3" id="KW-1185">Reference proteome</keyword>
<protein>
    <submittedName>
        <fullName evidence="2">Uncharacterized protein</fullName>
    </submittedName>
</protein>
<sequence length="258" mass="28447">MHRARETTGESPDLSTEVQNLKEKLDEHSKQMEQSTEKLSQLQSENTALRVQNQALNATGNKKRRFNTGIQPMGNLNTPTSGEGTTDTPPTSRVAGATWEGTENPQIHDQEESDSDPEPGKEAPKRAAATEASELDQVQETFDPGQPLMTSECDHEKTKAQPLSSIVASAESRCSTELDSDQLPSGRMLYPNRQASGQELIGSLKDFRVQRSCVQLKTSGSRTHGFPKKRPPDPRLIKILQLTPGSPEEIQSYETHEV</sequence>
<feature type="compositionally biased region" description="Polar residues" evidence="1">
    <location>
        <begin position="32"/>
        <end position="60"/>
    </location>
</feature>
<dbReference type="Proteomes" id="UP000886595">
    <property type="component" value="Unassembled WGS sequence"/>
</dbReference>
<dbReference type="AlphaFoldDB" id="A0A8X7QL09"/>
<accession>A0A8X7QL09</accession>
<evidence type="ECO:0000313" key="2">
    <source>
        <dbReference type="EMBL" id="KAG2271618.1"/>
    </source>
</evidence>
<proteinExistence type="predicted"/>
<feature type="compositionally biased region" description="Polar residues" evidence="1">
    <location>
        <begin position="68"/>
        <end position="91"/>
    </location>
</feature>
<organism evidence="2 3">
    <name type="scientific">Brassica carinata</name>
    <name type="common">Ethiopian mustard</name>
    <name type="synonym">Abyssinian cabbage</name>
    <dbReference type="NCBI Taxonomy" id="52824"/>
    <lineage>
        <taxon>Eukaryota</taxon>
        <taxon>Viridiplantae</taxon>
        <taxon>Streptophyta</taxon>
        <taxon>Embryophyta</taxon>
        <taxon>Tracheophyta</taxon>
        <taxon>Spermatophyta</taxon>
        <taxon>Magnoliopsida</taxon>
        <taxon>eudicotyledons</taxon>
        <taxon>Gunneridae</taxon>
        <taxon>Pentapetalae</taxon>
        <taxon>rosids</taxon>
        <taxon>malvids</taxon>
        <taxon>Brassicales</taxon>
        <taxon>Brassicaceae</taxon>
        <taxon>Brassiceae</taxon>
        <taxon>Brassica</taxon>
    </lineage>
</organism>
<evidence type="ECO:0000256" key="1">
    <source>
        <dbReference type="SAM" id="MobiDB-lite"/>
    </source>
</evidence>
<feature type="compositionally biased region" description="Polar residues" evidence="1">
    <location>
        <begin position="9"/>
        <end position="19"/>
    </location>
</feature>
<comment type="caution">
    <text evidence="2">The sequence shown here is derived from an EMBL/GenBank/DDBJ whole genome shotgun (WGS) entry which is preliminary data.</text>
</comment>
<feature type="compositionally biased region" description="Basic and acidic residues" evidence="1">
    <location>
        <begin position="20"/>
        <end position="31"/>
    </location>
</feature>
<gene>
    <name evidence="2" type="ORF">Bca52824_066173</name>
</gene>
<reference evidence="2 3" key="1">
    <citation type="submission" date="2020-02" db="EMBL/GenBank/DDBJ databases">
        <authorList>
            <person name="Ma Q."/>
            <person name="Huang Y."/>
            <person name="Song X."/>
            <person name="Pei D."/>
        </authorList>
    </citation>
    <scope>NUCLEOTIDE SEQUENCE [LARGE SCALE GENOMIC DNA]</scope>
    <source>
        <strain evidence="2">Sxm20200214</strain>
        <tissue evidence="2">Leaf</tissue>
    </source>
</reference>
<name>A0A8X7QL09_BRACI</name>
<feature type="region of interest" description="Disordered" evidence="1">
    <location>
        <begin position="1"/>
        <end position="164"/>
    </location>
</feature>